<dbReference type="Pfam" id="PF09375">
    <property type="entry name" value="Peptidase_M75"/>
    <property type="match status" value="1"/>
</dbReference>
<organism evidence="5 6">
    <name type="scientific">Pararhodobacter aggregans</name>
    <dbReference type="NCBI Taxonomy" id="404875"/>
    <lineage>
        <taxon>Bacteria</taxon>
        <taxon>Pseudomonadati</taxon>
        <taxon>Pseudomonadota</taxon>
        <taxon>Alphaproteobacteria</taxon>
        <taxon>Rhodobacterales</taxon>
        <taxon>Paracoccaceae</taxon>
        <taxon>Pararhodobacter</taxon>
    </lineage>
</organism>
<evidence type="ECO:0000256" key="1">
    <source>
        <dbReference type="ARBA" id="ARBA00004196"/>
    </source>
</evidence>
<evidence type="ECO:0000259" key="4">
    <source>
        <dbReference type="Pfam" id="PF09375"/>
    </source>
</evidence>
<protein>
    <submittedName>
        <fullName evidence="5">Signal peptidase</fullName>
    </submittedName>
</protein>
<keyword evidence="6" id="KW-1185">Reference proteome</keyword>
<evidence type="ECO:0000256" key="2">
    <source>
        <dbReference type="ARBA" id="ARBA00022729"/>
    </source>
</evidence>
<dbReference type="AlphaFoldDB" id="A0A2T7UX15"/>
<feature type="chain" id="PRO_5015550083" evidence="3">
    <location>
        <begin position="20"/>
        <end position="328"/>
    </location>
</feature>
<dbReference type="InterPro" id="IPR034984">
    <property type="entry name" value="Imelysin-like_IPPA"/>
</dbReference>
<evidence type="ECO:0000313" key="6">
    <source>
        <dbReference type="Proteomes" id="UP000244810"/>
    </source>
</evidence>
<dbReference type="Gene3D" id="1.20.1420.20">
    <property type="entry name" value="M75 peptidase, HXXE motif"/>
    <property type="match status" value="1"/>
</dbReference>
<dbReference type="RefSeq" id="WP_107749824.1">
    <property type="nucleotide sequence ID" value="NZ_QBKF01000001.1"/>
</dbReference>
<evidence type="ECO:0000256" key="3">
    <source>
        <dbReference type="SAM" id="SignalP"/>
    </source>
</evidence>
<dbReference type="InterPro" id="IPR038352">
    <property type="entry name" value="Imelysin_sf"/>
</dbReference>
<feature type="domain" description="Imelysin-like" evidence="4">
    <location>
        <begin position="30"/>
        <end position="303"/>
    </location>
</feature>
<gene>
    <name evidence="5" type="ORF">DDE23_02640</name>
</gene>
<proteinExistence type="predicted"/>
<comment type="subcellular location">
    <subcellularLocation>
        <location evidence="1">Cell envelope</location>
    </subcellularLocation>
</comment>
<feature type="signal peptide" evidence="3">
    <location>
        <begin position="1"/>
        <end position="19"/>
    </location>
</feature>
<dbReference type="EMBL" id="QDDR01000001">
    <property type="protein sequence ID" value="PVE49320.1"/>
    <property type="molecule type" value="Genomic_DNA"/>
</dbReference>
<name>A0A2T7UX15_9RHOB</name>
<dbReference type="OrthoDB" id="5729110at2"/>
<evidence type="ECO:0000313" key="5">
    <source>
        <dbReference type="EMBL" id="PVE49320.1"/>
    </source>
</evidence>
<comment type="caution">
    <text evidence="5">The sequence shown here is derived from an EMBL/GenBank/DDBJ whole genome shotgun (WGS) entry which is preliminary data.</text>
</comment>
<dbReference type="InterPro" id="IPR018976">
    <property type="entry name" value="Imelysin-like"/>
</dbReference>
<dbReference type="Proteomes" id="UP000244810">
    <property type="component" value="Unassembled WGS sequence"/>
</dbReference>
<dbReference type="GO" id="GO:0030313">
    <property type="term" value="C:cell envelope"/>
    <property type="evidence" value="ECO:0007669"/>
    <property type="project" value="UniProtKB-SubCell"/>
</dbReference>
<keyword evidence="2 3" id="KW-0732">Signal</keyword>
<reference evidence="5 6" key="1">
    <citation type="journal article" date="2011" name="Syst. Appl. Microbiol.">
        <title>Defluviimonas denitrificans gen. nov., sp. nov., and Pararhodobacter aggregans gen. nov., sp. nov., non-phototrophic Rhodobacteraceae from the biofilter of a marine aquaculture.</title>
        <authorList>
            <person name="Foesel B.U."/>
            <person name="Drake H.L."/>
            <person name="Schramm A."/>
        </authorList>
    </citation>
    <scope>NUCLEOTIDE SEQUENCE [LARGE SCALE GENOMIC DNA]</scope>
    <source>
        <strain evidence="5 6">D1-19</strain>
    </source>
</reference>
<accession>A0A2T7UX15</accession>
<sequence>MRLAPAVLALTLVAAPALAGVDAVLDDHVLPGTAAFAQATQALDDQAIDFCQPQDLAPLWNSAMDAWVRIGHLRLGPGEQAALTIAFWPDARSAGRRTLARMIAAQDPMGVHGDDFPQVSAAARGLYALETLLYDPDFNGYEPDSYSCTLVSVMAHDLATQAAALDAAWREKFAPELRTAGQPGNATFLSMAEAERALFTALHGGVEFDADQRLGQPMGTEDRPRPQRAENWRSGRSLRNLTLSLESLHAMATALAGHPVDAVDSAFDAAAYFSLAITDPAFQDISDPQGRLHLESLQGRVRTIGEVLISEIGTSMGIAPGFNALDGD</sequence>
<dbReference type="CDD" id="cd14659">
    <property type="entry name" value="Imelysin-like_IPPA"/>
    <property type="match status" value="1"/>
</dbReference>